<protein>
    <submittedName>
        <fullName evidence="1">Uncharacterized protein</fullName>
    </submittedName>
</protein>
<dbReference type="Proteomes" id="UP000019241">
    <property type="component" value="Unassembled WGS sequence"/>
</dbReference>
<dbReference type="PATRIC" id="fig|1265822.4.peg.340"/>
<dbReference type="RefSeq" id="WP_036061970.1">
    <property type="nucleotide sequence ID" value="NZ_AODM01000005.1"/>
</dbReference>
<dbReference type="EMBL" id="AODM01000005">
    <property type="protein sequence ID" value="EUJ64859.1"/>
    <property type="molecule type" value="Genomic_DNA"/>
</dbReference>
<evidence type="ECO:0000313" key="1">
    <source>
        <dbReference type="EMBL" id="EUJ64859.1"/>
    </source>
</evidence>
<accession>W7DIS8</accession>
<evidence type="ECO:0000313" key="2">
    <source>
        <dbReference type="Proteomes" id="UP000019241"/>
    </source>
</evidence>
<reference evidence="1 2" key="1">
    <citation type="submission" date="2012-12" db="EMBL/GenBank/DDBJ databases">
        <title>Novel taxa of Listeriaceae from agricultural environments in the United States.</title>
        <authorList>
            <person name="den Bakker H.C."/>
            <person name="Allred A."/>
            <person name="Warchocki S."/>
            <person name="Wright E.M."/>
            <person name="Burrell A."/>
            <person name="Nightingale K.K."/>
            <person name="Kephart D."/>
            <person name="Wiedmann M."/>
        </authorList>
    </citation>
    <scope>NUCLEOTIDE SEQUENCE [LARGE SCALE GENOMIC DNA]</scope>
    <source>
        <strain evidence="1 2">FSL S10-1203</strain>
    </source>
</reference>
<name>W7DIS8_9LIST</name>
<organism evidence="1 2">
    <name type="scientific">Listeria fleischmannii FSL S10-1203</name>
    <dbReference type="NCBI Taxonomy" id="1265822"/>
    <lineage>
        <taxon>Bacteria</taxon>
        <taxon>Bacillati</taxon>
        <taxon>Bacillota</taxon>
        <taxon>Bacilli</taxon>
        <taxon>Bacillales</taxon>
        <taxon>Listeriaceae</taxon>
        <taxon>Listeria</taxon>
    </lineage>
</organism>
<gene>
    <name evidence="1" type="ORF">MCOL2_01660</name>
</gene>
<sequence>MTKIIFFKNKEGEQYFAKTHKQAIDGLNEATSTANGLMSALDKKKLDQVPSRTSEEWGEVLIESPSGQVFRLVVDDNGILSTEEVQKGR</sequence>
<comment type="caution">
    <text evidence="1">The sequence shown here is derived from an EMBL/GenBank/DDBJ whole genome shotgun (WGS) entry which is preliminary data.</text>
</comment>
<proteinExistence type="predicted"/>
<dbReference type="AlphaFoldDB" id="W7DIS8"/>